<evidence type="ECO:0000313" key="3">
    <source>
        <dbReference type="EMBL" id="KAI3427432.1"/>
    </source>
</evidence>
<protein>
    <recommendedName>
        <fullName evidence="2">UBC core domain-containing protein</fullName>
    </recommendedName>
</protein>
<dbReference type="InterPro" id="IPR016135">
    <property type="entry name" value="UBQ-conjugating_enzyme/RWD"/>
</dbReference>
<comment type="caution">
    <text evidence="3">The sequence shown here is derived from an EMBL/GenBank/DDBJ whole genome shotgun (WGS) entry which is preliminary data.</text>
</comment>
<feature type="compositionally biased region" description="Basic and acidic residues" evidence="1">
    <location>
        <begin position="130"/>
        <end position="155"/>
    </location>
</feature>
<feature type="domain" description="UBC core" evidence="2">
    <location>
        <begin position="8"/>
        <end position="161"/>
    </location>
</feature>
<dbReference type="PANTHER" id="PTHR24067">
    <property type="entry name" value="UBIQUITIN-CONJUGATING ENZYME E2"/>
    <property type="match status" value="1"/>
</dbReference>
<proteinExistence type="predicted"/>
<sequence length="161" mass="18466">MSRSPTAVAQRRIQSELRDWLQHPPDGCKLVQYEDLRTWVIQLLGPESPCQPQLYTGQTFHLRILFSERYPLEPPEVTFLPPSPVHPHIYTNGHICLDILYDGHNGGWSPALTINKVALSLRSMLASNTDNRRPPGDADYCARMRGRSPKETRWEFEDDSV</sequence>
<dbReference type="SUPFAM" id="SSF54495">
    <property type="entry name" value="UBC-like"/>
    <property type="match status" value="1"/>
</dbReference>
<dbReference type="InterPro" id="IPR000608">
    <property type="entry name" value="UBC"/>
</dbReference>
<dbReference type="SMART" id="SM00212">
    <property type="entry name" value="UBCc"/>
    <property type="match status" value="1"/>
</dbReference>
<gene>
    <name evidence="3" type="ORF">D9Q98_010347</name>
</gene>
<dbReference type="EMBL" id="SIDB01000010">
    <property type="protein sequence ID" value="KAI3427432.1"/>
    <property type="molecule type" value="Genomic_DNA"/>
</dbReference>
<feature type="region of interest" description="Disordered" evidence="1">
    <location>
        <begin position="127"/>
        <end position="161"/>
    </location>
</feature>
<dbReference type="OrthoDB" id="406833at2759"/>
<evidence type="ECO:0000256" key="1">
    <source>
        <dbReference type="SAM" id="MobiDB-lite"/>
    </source>
</evidence>
<dbReference type="Pfam" id="PF00179">
    <property type="entry name" value="UQ_con"/>
    <property type="match status" value="1"/>
</dbReference>
<evidence type="ECO:0000313" key="4">
    <source>
        <dbReference type="Proteomes" id="UP001055712"/>
    </source>
</evidence>
<dbReference type="CDD" id="cd23808">
    <property type="entry name" value="UBCc_UBE2W"/>
    <property type="match status" value="1"/>
</dbReference>
<dbReference type="AlphaFoldDB" id="A0A9D4TK15"/>
<dbReference type="InterPro" id="IPR050113">
    <property type="entry name" value="Ub_conjugating_enzyme"/>
</dbReference>
<name>A0A9D4TK15_CHLVU</name>
<organism evidence="3 4">
    <name type="scientific">Chlorella vulgaris</name>
    <name type="common">Green alga</name>
    <dbReference type="NCBI Taxonomy" id="3077"/>
    <lineage>
        <taxon>Eukaryota</taxon>
        <taxon>Viridiplantae</taxon>
        <taxon>Chlorophyta</taxon>
        <taxon>core chlorophytes</taxon>
        <taxon>Trebouxiophyceae</taxon>
        <taxon>Chlorellales</taxon>
        <taxon>Chlorellaceae</taxon>
        <taxon>Chlorella clade</taxon>
        <taxon>Chlorella</taxon>
    </lineage>
</organism>
<reference evidence="3" key="2">
    <citation type="submission" date="2020-11" db="EMBL/GenBank/DDBJ databases">
        <authorList>
            <person name="Cecchin M."/>
            <person name="Marcolungo L."/>
            <person name="Rossato M."/>
            <person name="Girolomoni L."/>
            <person name="Cosentino E."/>
            <person name="Cuine S."/>
            <person name="Li-Beisson Y."/>
            <person name="Delledonne M."/>
            <person name="Ballottari M."/>
        </authorList>
    </citation>
    <scope>NUCLEOTIDE SEQUENCE</scope>
    <source>
        <strain evidence="3">211/11P</strain>
        <tissue evidence="3">Whole cell</tissue>
    </source>
</reference>
<dbReference type="PROSITE" id="PS50127">
    <property type="entry name" value="UBC_2"/>
    <property type="match status" value="1"/>
</dbReference>
<evidence type="ECO:0000259" key="2">
    <source>
        <dbReference type="PROSITE" id="PS50127"/>
    </source>
</evidence>
<accession>A0A9D4TK15</accession>
<keyword evidence="4" id="KW-1185">Reference proteome</keyword>
<reference evidence="3" key="1">
    <citation type="journal article" date="2019" name="Plant J.">
        <title>Chlorella vulgaris genome assembly and annotation reveals the molecular basis for metabolic acclimation to high light conditions.</title>
        <authorList>
            <person name="Cecchin M."/>
            <person name="Marcolungo L."/>
            <person name="Rossato M."/>
            <person name="Girolomoni L."/>
            <person name="Cosentino E."/>
            <person name="Cuine S."/>
            <person name="Li-Beisson Y."/>
            <person name="Delledonne M."/>
            <person name="Ballottari M."/>
        </authorList>
    </citation>
    <scope>NUCLEOTIDE SEQUENCE</scope>
    <source>
        <strain evidence="3">211/11P</strain>
    </source>
</reference>
<dbReference type="Proteomes" id="UP001055712">
    <property type="component" value="Unassembled WGS sequence"/>
</dbReference>
<dbReference type="Gene3D" id="3.10.110.10">
    <property type="entry name" value="Ubiquitin Conjugating Enzyme"/>
    <property type="match status" value="1"/>
</dbReference>